<proteinExistence type="predicted"/>
<dbReference type="EMBL" id="JAAGAX010000005">
    <property type="protein sequence ID" value="KAF2315828.1"/>
    <property type="molecule type" value="Genomic_DNA"/>
</dbReference>
<dbReference type="InterPro" id="IPR036291">
    <property type="entry name" value="NAD(P)-bd_dom_sf"/>
</dbReference>
<sequence length="495" mass="54258">MRVKNKATGLNFFDVYFRKGVYNKAPSMPFTPGMEAVGEVVAVGPGLTGRKAGDIIVYAGIPMDSFTEEQILLANKVVPVPSSISPVIAASVMTKGMIAQFLVRRCFKVEPGHTILVHAAAGGVGSLLCQWANTLGATVSTKEKAAQAKDDGCHHVINYKEEDFVLRVNGITSGRGSMLSMIVWAKTPFSYNHKGTEPSCTLLSSNLNGQDFLWANHDIQGSLACLKTRGYTVSFGRSSGAPDPLPLSGLVPKALFLTRPSLMFYTETREELLETAAEEIIFLKRQQQSPEDAAKETYLGGQLLPISSPIGSLLQPPSPSYQCSYMLADPAEHIKVGSFYEVVHSKLPPKFPDQLISIRVVMVKEKTRMRVSLRFPSIYSLRAYFSETNCTKPDVKKLPALDEKYIVGSEIAAEALYRRIPPHEITDKRKLWHFWAVPSIPVHKVLSSPLNSRTGSIIVSKKGSLWSSSRAPRCPNGASADTSDTWHGTRKISLN</sequence>
<dbReference type="Gene3D" id="3.40.50.720">
    <property type="entry name" value="NAD(P)-binding Rossmann-like Domain"/>
    <property type="match status" value="2"/>
</dbReference>
<evidence type="ECO:0000256" key="1">
    <source>
        <dbReference type="ARBA" id="ARBA00022857"/>
    </source>
</evidence>
<dbReference type="GO" id="GO:0005829">
    <property type="term" value="C:cytosol"/>
    <property type="evidence" value="ECO:0007669"/>
    <property type="project" value="TreeGrafter"/>
</dbReference>
<accession>A0A6A6MTS2</accession>
<dbReference type="SMART" id="SM00829">
    <property type="entry name" value="PKS_ER"/>
    <property type="match status" value="1"/>
</dbReference>
<evidence type="ECO:0000256" key="2">
    <source>
        <dbReference type="ARBA" id="ARBA00023002"/>
    </source>
</evidence>
<evidence type="ECO:0000259" key="4">
    <source>
        <dbReference type="SMART" id="SM00829"/>
    </source>
</evidence>
<dbReference type="PANTHER" id="PTHR48106:SF13">
    <property type="entry name" value="QUINONE OXIDOREDUCTASE-RELATED"/>
    <property type="match status" value="1"/>
</dbReference>
<gene>
    <name evidence="5" type="ORF">GH714_040371</name>
</gene>
<dbReference type="AlphaFoldDB" id="A0A6A6MTS2"/>
<dbReference type="Proteomes" id="UP000467840">
    <property type="component" value="Chromosome 15"/>
</dbReference>
<keyword evidence="2" id="KW-0560">Oxidoreductase</keyword>
<organism evidence="5 6">
    <name type="scientific">Hevea brasiliensis</name>
    <name type="common">Para rubber tree</name>
    <name type="synonym">Siphonia brasiliensis</name>
    <dbReference type="NCBI Taxonomy" id="3981"/>
    <lineage>
        <taxon>Eukaryota</taxon>
        <taxon>Viridiplantae</taxon>
        <taxon>Streptophyta</taxon>
        <taxon>Embryophyta</taxon>
        <taxon>Tracheophyta</taxon>
        <taxon>Spermatophyta</taxon>
        <taxon>Magnoliopsida</taxon>
        <taxon>eudicotyledons</taxon>
        <taxon>Gunneridae</taxon>
        <taxon>Pentapetalae</taxon>
        <taxon>rosids</taxon>
        <taxon>fabids</taxon>
        <taxon>Malpighiales</taxon>
        <taxon>Euphorbiaceae</taxon>
        <taxon>Crotonoideae</taxon>
        <taxon>Micrandreae</taxon>
        <taxon>Hevea</taxon>
    </lineage>
</organism>
<feature type="domain" description="Enoyl reductase (ER)" evidence="4">
    <location>
        <begin position="1"/>
        <end position="233"/>
    </location>
</feature>
<evidence type="ECO:0000313" key="6">
    <source>
        <dbReference type="Proteomes" id="UP000467840"/>
    </source>
</evidence>
<keyword evidence="6" id="KW-1185">Reference proteome</keyword>
<dbReference type="InterPro" id="IPR011032">
    <property type="entry name" value="GroES-like_sf"/>
</dbReference>
<dbReference type="GO" id="GO:0003960">
    <property type="term" value="F:quinone reductase (NADPH) activity"/>
    <property type="evidence" value="ECO:0007669"/>
    <property type="project" value="TreeGrafter"/>
</dbReference>
<dbReference type="GO" id="GO:0070402">
    <property type="term" value="F:NADPH binding"/>
    <property type="evidence" value="ECO:0007669"/>
    <property type="project" value="TreeGrafter"/>
</dbReference>
<dbReference type="SUPFAM" id="SSF50129">
    <property type="entry name" value="GroES-like"/>
    <property type="match status" value="1"/>
</dbReference>
<dbReference type="SUPFAM" id="SSF51735">
    <property type="entry name" value="NAD(P)-binding Rossmann-fold domains"/>
    <property type="match status" value="1"/>
</dbReference>
<comment type="caution">
    <text evidence="5">The sequence shown here is derived from an EMBL/GenBank/DDBJ whole genome shotgun (WGS) entry which is preliminary data.</text>
</comment>
<dbReference type="Gene3D" id="3.90.180.10">
    <property type="entry name" value="Medium-chain alcohol dehydrogenases, catalytic domain"/>
    <property type="match status" value="2"/>
</dbReference>
<reference evidence="5 6" key="1">
    <citation type="journal article" date="2020" name="Mol. Plant">
        <title>The Chromosome-Based Rubber Tree Genome Provides New Insights into Spurge Genome Evolution and Rubber Biosynthesis.</title>
        <authorList>
            <person name="Liu J."/>
            <person name="Shi C."/>
            <person name="Shi C.C."/>
            <person name="Li W."/>
            <person name="Zhang Q.J."/>
            <person name="Zhang Y."/>
            <person name="Li K."/>
            <person name="Lu H.F."/>
            <person name="Shi C."/>
            <person name="Zhu S.T."/>
            <person name="Xiao Z.Y."/>
            <person name="Nan H."/>
            <person name="Yue Y."/>
            <person name="Zhu X.G."/>
            <person name="Wu Y."/>
            <person name="Hong X.N."/>
            <person name="Fan G.Y."/>
            <person name="Tong Y."/>
            <person name="Zhang D."/>
            <person name="Mao C.L."/>
            <person name="Liu Y.L."/>
            <person name="Hao S.J."/>
            <person name="Liu W.Q."/>
            <person name="Lv M.Q."/>
            <person name="Zhang H.B."/>
            <person name="Liu Y."/>
            <person name="Hu-Tang G.R."/>
            <person name="Wang J.P."/>
            <person name="Wang J.H."/>
            <person name="Sun Y.H."/>
            <person name="Ni S.B."/>
            <person name="Chen W.B."/>
            <person name="Zhang X.C."/>
            <person name="Jiao Y.N."/>
            <person name="Eichler E.E."/>
            <person name="Li G.H."/>
            <person name="Liu X."/>
            <person name="Gao L.Z."/>
        </authorList>
    </citation>
    <scope>NUCLEOTIDE SEQUENCE [LARGE SCALE GENOMIC DNA]</scope>
    <source>
        <strain evidence="6">cv. GT1</strain>
        <tissue evidence="5">Leaf</tissue>
    </source>
</reference>
<dbReference type="GO" id="GO:0035925">
    <property type="term" value="F:mRNA 3'-UTR AU-rich region binding"/>
    <property type="evidence" value="ECO:0007669"/>
    <property type="project" value="TreeGrafter"/>
</dbReference>
<dbReference type="InterPro" id="IPR020843">
    <property type="entry name" value="ER"/>
</dbReference>
<name>A0A6A6MTS2_HEVBR</name>
<dbReference type="Pfam" id="PF08240">
    <property type="entry name" value="ADH_N"/>
    <property type="match status" value="1"/>
</dbReference>
<dbReference type="InterPro" id="IPR013154">
    <property type="entry name" value="ADH-like_N"/>
</dbReference>
<feature type="compositionally biased region" description="Polar residues" evidence="3">
    <location>
        <begin position="479"/>
        <end position="495"/>
    </location>
</feature>
<keyword evidence="1" id="KW-0521">NADP</keyword>
<protein>
    <recommendedName>
        <fullName evidence="4">Enoyl reductase (ER) domain-containing protein</fullName>
    </recommendedName>
</protein>
<evidence type="ECO:0000313" key="5">
    <source>
        <dbReference type="EMBL" id="KAF2315828.1"/>
    </source>
</evidence>
<dbReference type="PANTHER" id="PTHR48106">
    <property type="entry name" value="QUINONE OXIDOREDUCTASE PIG3-RELATED"/>
    <property type="match status" value="1"/>
</dbReference>
<evidence type="ECO:0000256" key="3">
    <source>
        <dbReference type="SAM" id="MobiDB-lite"/>
    </source>
</evidence>
<feature type="region of interest" description="Disordered" evidence="3">
    <location>
        <begin position="466"/>
        <end position="495"/>
    </location>
</feature>